<evidence type="ECO:0000256" key="9">
    <source>
        <dbReference type="ARBA" id="ARBA00023157"/>
    </source>
</evidence>
<dbReference type="EMBL" id="CAJJDP010000153">
    <property type="protein sequence ID" value="CAD8210433.1"/>
    <property type="molecule type" value="Genomic_DNA"/>
</dbReference>
<keyword evidence="3" id="KW-1003">Cell membrane</keyword>
<keyword evidence="4 11" id="KW-0812">Transmembrane</keyword>
<dbReference type="OrthoDB" id="272303at2759"/>
<evidence type="ECO:0000256" key="5">
    <source>
        <dbReference type="ARBA" id="ARBA00022729"/>
    </source>
</evidence>
<accession>A0A8S1YAL7</accession>
<keyword evidence="5 12" id="KW-0732">Signal</keyword>
<gene>
    <name evidence="14" type="ORF">POCTA_138.1.T1510014</name>
</gene>
<dbReference type="InterPro" id="IPR018928">
    <property type="entry name" value="HAP2/GCS1_dom"/>
</dbReference>
<evidence type="ECO:0000259" key="13">
    <source>
        <dbReference type="Pfam" id="PF10699"/>
    </source>
</evidence>
<keyword evidence="10" id="KW-0278">Fertilization</keyword>
<evidence type="ECO:0000256" key="3">
    <source>
        <dbReference type="ARBA" id="ARBA00022475"/>
    </source>
</evidence>
<evidence type="ECO:0000256" key="10">
    <source>
        <dbReference type="ARBA" id="ARBA00023279"/>
    </source>
</evidence>
<protein>
    <recommendedName>
        <fullName evidence="13">Generative cell specific-1/HAP2 domain-containing protein</fullName>
    </recommendedName>
</protein>
<evidence type="ECO:0000256" key="2">
    <source>
        <dbReference type="ARBA" id="ARBA00010929"/>
    </source>
</evidence>
<dbReference type="PANTHER" id="PTHR31764">
    <property type="entry name" value="PROTEIN HAPLESS 2"/>
    <property type="match status" value="1"/>
</dbReference>
<keyword evidence="7" id="KW-0446">Lipid-binding</keyword>
<proteinExistence type="inferred from homology"/>
<dbReference type="PANTHER" id="PTHR31764:SF0">
    <property type="entry name" value="GENERATIVE CELL SPECIFIC-1_HAP2 DOMAIN-CONTAINING PROTEIN"/>
    <property type="match status" value="1"/>
</dbReference>
<dbReference type="Pfam" id="PF10699">
    <property type="entry name" value="HAP2-GCS1"/>
    <property type="match status" value="1"/>
</dbReference>
<dbReference type="OMA" id="CSENMLI"/>
<comment type="caution">
    <text evidence="14">The sequence shown here is derived from an EMBL/GenBank/DDBJ whole genome shotgun (WGS) entry which is preliminary data.</text>
</comment>
<feature type="transmembrane region" description="Helical" evidence="11">
    <location>
        <begin position="516"/>
        <end position="539"/>
    </location>
</feature>
<dbReference type="GO" id="GO:0005886">
    <property type="term" value="C:plasma membrane"/>
    <property type="evidence" value="ECO:0007669"/>
    <property type="project" value="UniProtKB-SubCell"/>
</dbReference>
<dbReference type="Proteomes" id="UP000683925">
    <property type="component" value="Unassembled WGS sequence"/>
</dbReference>
<feature type="chain" id="PRO_5035805448" description="Generative cell specific-1/HAP2 domain-containing protein" evidence="12">
    <location>
        <begin position="19"/>
        <end position="687"/>
    </location>
</feature>
<sequence length="687" mass="77673">MSVFLLTLLRLTSQELLATSQIKHCDSNNNTNCSENMLIMLTIENSYSTSTEQIQINSTLLNNQTVQLSTPFTLTITKTPVFAYYPLKYFQDYNSQPYELQIPAAVNPCDDNWTSNSPTCGFQYSNNSKIQDSQGFCCSCGSSEYNDQSDQSVRTNICKNASVSAMAFCLRYSPLWYSSYNISKFVIHYNITISIEYSNDEVEQYTLGSKVKEFQGESSIAKIISDYIPSKQPPSLESFMLMKPSSPASHNRVQAGSAAYLFVPQKFLGQGECNKIGVSYTSFKIERNSCQKQIRSCLQNQIEDLYQNDVALLSNNSQPTYLTSKYGEFKQINIDNDQYIQFSIDEQMFTTITVEINTTGRISYFGNNKDSQKGQIDLVEIHNFSIASGSGLLYAQITNIGDILSEFKSFFICSTNSITINSTELSLEPLKSKIIEQVINVSIDIKKSNICNFSLLSNEGSLLDWRIVYLDEQNNNTIQSNNQNKTITSEGKGCEIQCSQFFDISCYLRNNCEQEIITFFTVLGGILLTFSSCCLYVGYKRNVCCCWSKNKKMSIVPPLDSVLYQQHSQMNRRSGGSESSYEQISQLQVSILSANVNKIMYLNLGLGTDPISNHLQSDASFEVLATFQNKDLVELSIKRKSPFVRIFKEIYGLQDADRNVKKYLEGKRESISLFSNLLTEFPLFCIF</sequence>
<evidence type="ECO:0000313" key="14">
    <source>
        <dbReference type="EMBL" id="CAD8210433.1"/>
    </source>
</evidence>
<evidence type="ECO:0000256" key="11">
    <source>
        <dbReference type="SAM" id="Phobius"/>
    </source>
</evidence>
<feature type="signal peptide" evidence="12">
    <location>
        <begin position="1"/>
        <end position="18"/>
    </location>
</feature>
<evidence type="ECO:0000256" key="12">
    <source>
        <dbReference type="SAM" id="SignalP"/>
    </source>
</evidence>
<dbReference type="GO" id="GO:0007338">
    <property type="term" value="P:single fertilization"/>
    <property type="evidence" value="ECO:0007669"/>
    <property type="project" value="UniProtKB-KW"/>
</dbReference>
<evidence type="ECO:0000256" key="1">
    <source>
        <dbReference type="ARBA" id="ARBA00004251"/>
    </source>
</evidence>
<comment type="subcellular location">
    <subcellularLocation>
        <location evidence="1">Cell membrane</location>
        <topology evidence="1">Single-pass type I membrane protein</topology>
    </subcellularLocation>
</comment>
<evidence type="ECO:0000313" key="15">
    <source>
        <dbReference type="Proteomes" id="UP000683925"/>
    </source>
</evidence>
<dbReference type="GO" id="GO:0008289">
    <property type="term" value="F:lipid binding"/>
    <property type="evidence" value="ECO:0007669"/>
    <property type="project" value="UniProtKB-KW"/>
</dbReference>
<feature type="domain" description="Generative cell specific-1/HAP2" evidence="13">
    <location>
        <begin position="31"/>
        <end position="512"/>
    </location>
</feature>
<name>A0A8S1YAL7_PAROT</name>
<evidence type="ECO:0000256" key="6">
    <source>
        <dbReference type="ARBA" id="ARBA00022989"/>
    </source>
</evidence>
<comment type="similarity">
    <text evidence="2">Belongs to the HAP2/GCS1 family.</text>
</comment>
<dbReference type="InterPro" id="IPR040326">
    <property type="entry name" value="HAP2/GCS1"/>
</dbReference>
<keyword evidence="8 11" id="KW-0472">Membrane</keyword>
<keyword evidence="9" id="KW-1015">Disulfide bond</keyword>
<evidence type="ECO:0000256" key="7">
    <source>
        <dbReference type="ARBA" id="ARBA00023121"/>
    </source>
</evidence>
<keyword evidence="6 11" id="KW-1133">Transmembrane helix</keyword>
<evidence type="ECO:0000256" key="8">
    <source>
        <dbReference type="ARBA" id="ARBA00023136"/>
    </source>
</evidence>
<reference evidence="14" key="1">
    <citation type="submission" date="2021-01" db="EMBL/GenBank/DDBJ databases">
        <authorList>
            <consortium name="Genoscope - CEA"/>
            <person name="William W."/>
        </authorList>
    </citation>
    <scope>NUCLEOTIDE SEQUENCE</scope>
</reference>
<evidence type="ECO:0000256" key="4">
    <source>
        <dbReference type="ARBA" id="ARBA00022692"/>
    </source>
</evidence>
<keyword evidence="15" id="KW-1185">Reference proteome</keyword>
<organism evidence="14 15">
    <name type="scientific">Paramecium octaurelia</name>
    <dbReference type="NCBI Taxonomy" id="43137"/>
    <lineage>
        <taxon>Eukaryota</taxon>
        <taxon>Sar</taxon>
        <taxon>Alveolata</taxon>
        <taxon>Ciliophora</taxon>
        <taxon>Intramacronucleata</taxon>
        <taxon>Oligohymenophorea</taxon>
        <taxon>Peniculida</taxon>
        <taxon>Parameciidae</taxon>
        <taxon>Paramecium</taxon>
    </lineage>
</organism>
<dbReference type="AlphaFoldDB" id="A0A8S1YAL7"/>